<evidence type="ECO:0000313" key="1">
    <source>
        <dbReference type="EMBL" id="MBX09173.1"/>
    </source>
</evidence>
<reference evidence="1" key="1">
    <citation type="submission" date="2018-02" db="EMBL/GenBank/DDBJ databases">
        <title>Rhizophora mucronata_Transcriptome.</title>
        <authorList>
            <person name="Meera S.P."/>
            <person name="Sreeshan A."/>
            <person name="Augustine A."/>
        </authorList>
    </citation>
    <scope>NUCLEOTIDE SEQUENCE</scope>
    <source>
        <tissue evidence="1">Leaf</tissue>
    </source>
</reference>
<organism evidence="1">
    <name type="scientific">Rhizophora mucronata</name>
    <name type="common">Asiatic mangrove</name>
    <dbReference type="NCBI Taxonomy" id="61149"/>
    <lineage>
        <taxon>Eukaryota</taxon>
        <taxon>Viridiplantae</taxon>
        <taxon>Streptophyta</taxon>
        <taxon>Embryophyta</taxon>
        <taxon>Tracheophyta</taxon>
        <taxon>Spermatophyta</taxon>
        <taxon>Magnoliopsida</taxon>
        <taxon>eudicotyledons</taxon>
        <taxon>Gunneridae</taxon>
        <taxon>Pentapetalae</taxon>
        <taxon>rosids</taxon>
        <taxon>fabids</taxon>
        <taxon>Malpighiales</taxon>
        <taxon>Rhizophoraceae</taxon>
        <taxon>Rhizophora</taxon>
    </lineage>
</organism>
<accession>A0A2P2KU11</accession>
<dbReference type="EMBL" id="GGEC01028689">
    <property type="protein sequence ID" value="MBX09173.1"/>
    <property type="molecule type" value="Transcribed_RNA"/>
</dbReference>
<dbReference type="AlphaFoldDB" id="A0A2P2KU11"/>
<sequence length="55" mass="6331">MICEFFPFLSDDLIFVGHMEKSCGSLTTENIIQGNLCMLLIISSRRLHLWCGPWL</sequence>
<name>A0A2P2KU11_RHIMU</name>
<protein>
    <submittedName>
        <fullName evidence="1">Uncharacterized protein</fullName>
    </submittedName>
</protein>
<proteinExistence type="predicted"/>